<dbReference type="CDD" id="cd02440">
    <property type="entry name" value="AdoMet_MTases"/>
    <property type="match status" value="1"/>
</dbReference>
<keyword evidence="4 9" id="KW-0808">Transferase</keyword>
<protein>
    <recommendedName>
        <fullName evidence="9">tRNA (guanine-N(7)-)-methyltransferase</fullName>
        <ecNumber evidence="9">2.1.1.33</ecNumber>
    </recommendedName>
    <alternativeName>
        <fullName evidence="9">tRNA (guanine(46)-N(7))-methyltransferase</fullName>
    </alternativeName>
    <alternativeName>
        <fullName evidence="9">tRNA(m7G46)-methyltransferase</fullName>
    </alternativeName>
</protein>
<comment type="catalytic activity">
    <reaction evidence="1 9">
        <text>guanosine(46) in tRNA + S-adenosyl-L-methionine = N(7)-methylguanosine(46) in tRNA + S-adenosyl-L-homocysteine</text>
        <dbReference type="Rhea" id="RHEA:42708"/>
        <dbReference type="Rhea" id="RHEA-COMP:10188"/>
        <dbReference type="Rhea" id="RHEA-COMP:10189"/>
        <dbReference type="ChEBI" id="CHEBI:57856"/>
        <dbReference type="ChEBI" id="CHEBI:59789"/>
        <dbReference type="ChEBI" id="CHEBI:74269"/>
        <dbReference type="ChEBI" id="CHEBI:74480"/>
        <dbReference type="EC" id="2.1.1.33"/>
    </reaction>
</comment>
<dbReference type="HAMAP" id="MF_01057">
    <property type="entry name" value="tRNA_methyltr_TrmB"/>
    <property type="match status" value="1"/>
</dbReference>
<evidence type="ECO:0000256" key="8">
    <source>
        <dbReference type="ARBA" id="ARBA00060767"/>
    </source>
</evidence>
<evidence type="ECO:0000256" key="5">
    <source>
        <dbReference type="ARBA" id="ARBA00022691"/>
    </source>
</evidence>
<dbReference type="Proteomes" id="UP000885822">
    <property type="component" value="Unassembled WGS sequence"/>
</dbReference>
<evidence type="ECO:0000256" key="2">
    <source>
        <dbReference type="ARBA" id="ARBA00003015"/>
    </source>
</evidence>
<organism evidence="10">
    <name type="scientific">Thiolapillus brandeum</name>
    <dbReference type="NCBI Taxonomy" id="1076588"/>
    <lineage>
        <taxon>Bacteria</taxon>
        <taxon>Pseudomonadati</taxon>
        <taxon>Pseudomonadota</taxon>
        <taxon>Gammaproteobacteria</taxon>
        <taxon>Chromatiales</taxon>
        <taxon>Sedimenticolaceae</taxon>
        <taxon>Thiolapillus</taxon>
    </lineage>
</organism>
<feature type="binding site" evidence="9">
    <location>
        <position position="62"/>
    </location>
    <ligand>
        <name>S-adenosyl-L-methionine</name>
        <dbReference type="ChEBI" id="CHEBI:59789"/>
    </ligand>
</feature>
<dbReference type="PROSITE" id="PS51625">
    <property type="entry name" value="SAM_MT_TRMB"/>
    <property type="match status" value="1"/>
</dbReference>
<dbReference type="EC" id="2.1.1.33" evidence="9"/>
<accession>A0A831NYR3</accession>
<feature type="binding site" evidence="9">
    <location>
        <position position="87"/>
    </location>
    <ligand>
        <name>S-adenosyl-L-methionine</name>
        <dbReference type="ChEBI" id="CHEBI:59789"/>
    </ligand>
</feature>
<evidence type="ECO:0000256" key="1">
    <source>
        <dbReference type="ARBA" id="ARBA00000142"/>
    </source>
</evidence>
<feature type="binding site" evidence="9">
    <location>
        <begin position="211"/>
        <end position="214"/>
    </location>
    <ligand>
        <name>substrate</name>
    </ligand>
</feature>
<keyword evidence="3 9" id="KW-0489">Methyltransferase</keyword>
<comment type="similarity">
    <text evidence="8 9">Belongs to the class I-like SAM-binding methyltransferase superfamily. TrmB family.</text>
</comment>
<evidence type="ECO:0000256" key="6">
    <source>
        <dbReference type="ARBA" id="ARBA00022694"/>
    </source>
</evidence>
<evidence type="ECO:0000256" key="3">
    <source>
        <dbReference type="ARBA" id="ARBA00022603"/>
    </source>
</evidence>
<dbReference type="PANTHER" id="PTHR23417">
    <property type="entry name" value="3-DEOXY-D-MANNO-OCTULOSONIC-ACID TRANSFERASE/TRNA GUANINE-N 7 - -METHYLTRANSFERASE"/>
    <property type="match status" value="1"/>
</dbReference>
<dbReference type="Pfam" id="PF02390">
    <property type="entry name" value="Methyltransf_4"/>
    <property type="match status" value="1"/>
</dbReference>
<dbReference type="AlphaFoldDB" id="A0A831NYR3"/>
<dbReference type="FunFam" id="3.40.50.150:FF:000035">
    <property type="entry name" value="tRNA (guanine-N(7)-)-methyltransferase"/>
    <property type="match status" value="1"/>
</dbReference>
<dbReference type="InterPro" id="IPR055361">
    <property type="entry name" value="tRNA_methyltr_TrmB_bact"/>
</dbReference>
<gene>
    <name evidence="9 10" type="primary">trmB</name>
    <name evidence="10" type="ORF">ENG92_05975</name>
</gene>
<dbReference type="PANTHER" id="PTHR23417:SF14">
    <property type="entry name" value="PENTACOTRIPEPTIDE-REPEAT REGION OF PRORP DOMAIN-CONTAINING PROTEIN"/>
    <property type="match status" value="1"/>
</dbReference>
<dbReference type="NCBIfam" id="TIGR00091">
    <property type="entry name" value="tRNA (guanosine(46)-N7)-methyltransferase TrmB"/>
    <property type="match status" value="1"/>
</dbReference>
<evidence type="ECO:0000256" key="9">
    <source>
        <dbReference type="HAMAP-Rule" id="MF_01057"/>
    </source>
</evidence>
<dbReference type="EMBL" id="DRCV01000266">
    <property type="protein sequence ID" value="HDK38546.1"/>
    <property type="molecule type" value="Genomic_DNA"/>
</dbReference>
<dbReference type="GO" id="GO:0043527">
    <property type="term" value="C:tRNA methyltransferase complex"/>
    <property type="evidence" value="ECO:0007669"/>
    <property type="project" value="TreeGrafter"/>
</dbReference>
<comment type="caution">
    <text evidence="9">Lacks conserved residue(s) required for the propagation of feature annotation.</text>
</comment>
<dbReference type="SUPFAM" id="SSF53335">
    <property type="entry name" value="S-adenosyl-L-methionine-dependent methyltransferases"/>
    <property type="match status" value="1"/>
</dbReference>
<evidence type="ECO:0000256" key="7">
    <source>
        <dbReference type="ARBA" id="ARBA00060552"/>
    </source>
</evidence>
<sequence>MEKPAHSKHRPIRSFVLRTGRMTPGQEKAFKAYWPMYGVDFDPAQPLDFFALFGNDKPVWVEIGFGDGESLAAMAKAYPERNYLGIEVHTPGVGHLLLKLAEENIGNVRIMSADAMEILQQVIPAGSLAGVQLFFPDPWHKKKHHKRRIVQPCFVELIAKLLKPQGMFHAATDWEDYASHMLRHFSNRPELFENLSKTGDFVPQPDSRPTTKFERRGQKLGHGVWDLMFRRTSNPLP</sequence>
<comment type="caution">
    <text evidence="10">The sequence shown here is derived from an EMBL/GenBank/DDBJ whole genome shotgun (WGS) entry which is preliminary data.</text>
</comment>
<proteinExistence type="inferred from homology"/>
<dbReference type="GO" id="GO:0008176">
    <property type="term" value="F:tRNA (guanine(46)-N7)-methyltransferase activity"/>
    <property type="evidence" value="ECO:0007669"/>
    <property type="project" value="UniProtKB-UniRule"/>
</dbReference>
<feature type="binding site" evidence="9">
    <location>
        <position position="137"/>
    </location>
    <ligand>
        <name>S-adenosyl-L-methionine</name>
        <dbReference type="ChEBI" id="CHEBI:59789"/>
    </ligand>
</feature>
<feature type="binding site" evidence="9">
    <location>
        <position position="173"/>
    </location>
    <ligand>
        <name>substrate</name>
    </ligand>
</feature>
<feature type="binding site" evidence="9">
    <location>
        <position position="141"/>
    </location>
    <ligand>
        <name>substrate</name>
    </ligand>
</feature>
<dbReference type="Gene3D" id="3.40.50.150">
    <property type="entry name" value="Vaccinia Virus protein VP39"/>
    <property type="match status" value="1"/>
</dbReference>
<reference evidence="10" key="1">
    <citation type="journal article" date="2020" name="mSystems">
        <title>Genome- and Community-Level Interaction Insights into Carbon Utilization and Element Cycling Functions of Hydrothermarchaeota in Hydrothermal Sediment.</title>
        <authorList>
            <person name="Zhou Z."/>
            <person name="Liu Y."/>
            <person name="Xu W."/>
            <person name="Pan J."/>
            <person name="Luo Z.H."/>
            <person name="Li M."/>
        </authorList>
    </citation>
    <scope>NUCLEOTIDE SEQUENCE [LARGE SCALE GENOMIC DNA]</scope>
    <source>
        <strain evidence="10">HyVt-26</strain>
    </source>
</reference>
<dbReference type="InterPro" id="IPR003358">
    <property type="entry name" value="tRNA_(Gua-N-7)_MeTrfase_Trmb"/>
</dbReference>
<name>A0A831NYR3_9GAMM</name>
<dbReference type="InterPro" id="IPR029063">
    <property type="entry name" value="SAM-dependent_MTases_sf"/>
</dbReference>
<keyword evidence="5 9" id="KW-0949">S-adenosyl-L-methionine</keyword>
<dbReference type="UniPathway" id="UPA00989"/>
<comment type="pathway">
    <text evidence="7 9">tRNA modification; N(7)-methylguanine-tRNA biosynthesis.</text>
</comment>
<evidence type="ECO:0000313" key="10">
    <source>
        <dbReference type="EMBL" id="HDK38546.1"/>
    </source>
</evidence>
<keyword evidence="6 9" id="KW-0819">tRNA processing</keyword>
<evidence type="ECO:0000256" key="4">
    <source>
        <dbReference type="ARBA" id="ARBA00022679"/>
    </source>
</evidence>
<feature type="binding site" evidence="9">
    <location>
        <position position="114"/>
    </location>
    <ligand>
        <name>S-adenosyl-L-methionine</name>
        <dbReference type="ChEBI" id="CHEBI:59789"/>
    </ligand>
</feature>
<comment type="function">
    <text evidence="2 9">Catalyzes the formation of N(7)-methylguanine at position 46 (m7G46) in tRNA.</text>
</comment>